<dbReference type="PANTHER" id="PTHR43877:SF1">
    <property type="entry name" value="ACETYLTRANSFERASE"/>
    <property type="match status" value="1"/>
</dbReference>
<dbReference type="CDD" id="cd04301">
    <property type="entry name" value="NAT_SF"/>
    <property type="match status" value="1"/>
</dbReference>
<dbReference type="Pfam" id="PF08445">
    <property type="entry name" value="FR47"/>
    <property type="match status" value="1"/>
</dbReference>
<evidence type="ECO:0000259" key="3">
    <source>
        <dbReference type="PROSITE" id="PS51186"/>
    </source>
</evidence>
<dbReference type="SUPFAM" id="SSF55729">
    <property type="entry name" value="Acyl-CoA N-acyltransferases (Nat)"/>
    <property type="match status" value="2"/>
</dbReference>
<dbReference type="OrthoDB" id="9796919at2"/>
<protein>
    <submittedName>
        <fullName evidence="4">GNAT family N-acetyltransferase</fullName>
    </submittedName>
</protein>
<accession>A0A6L6Q6F0</accession>
<dbReference type="Gene3D" id="3.40.630.30">
    <property type="match status" value="2"/>
</dbReference>
<sequence length="399" mass="43479">MPDLITVRRLFSITDAELQGLSAVLCDCVEGGASVSFMHPFSIDQARAFWSGVGGSVARGERALLVAEDAHGIVGTVQVVLAQPDNQPHRGDICKMLVSRSARRRGVGAMLMEAAEAAARACGKTLLVLDTASADAERLYERMGWTRLGVIPGYALLPGGGLCDTTYYYRILPPTDAVLDNPVWHALVSAHRGMAQVNGLAARYRNNISPLAGLREPTRQALDDLRALAQPGEELWLLSDKPLDLPPGWREVRARYIDQMISTGEPPRPASSFLELGDADVADMAALVELTKPGPFERHTRDMGTYLGVRDPDGRLVAMSGQRMNLTRYREISAVCSHPDARGRGLTAPLMADLMARIYQEGKTPFLHVKTENAGAKKVYEKLGFKVRRAIYFSVIAAV</sequence>
<reference evidence="4 5" key="1">
    <citation type="submission" date="2019-11" db="EMBL/GenBank/DDBJ databases">
        <title>Type strains purchased from KCTC, JCM and DSMZ.</title>
        <authorList>
            <person name="Lu H."/>
        </authorList>
    </citation>
    <scope>NUCLEOTIDE SEQUENCE [LARGE SCALE GENOMIC DNA]</scope>
    <source>
        <strain evidence="4 5">KCTC 42409</strain>
    </source>
</reference>
<dbReference type="InterPro" id="IPR000182">
    <property type="entry name" value="GNAT_dom"/>
</dbReference>
<evidence type="ECO:0000256" key="1">
    <source>
        <dbReference type="ARBA" id="ARBA00022679"/>
    </source>
</evidence>
<dbReference type="InterPro" id="IPR013653">
    <property type="entry name" value="GCN5-like_dom"/>
</dbReference>
<feature type="domain" description="N-acetyltransferase" evidence="3">
    <location>
        <begin position="271"/>
        <end position="399"/>
    </location>
</feature>
<keyword evidence="2" id="KW-0012">Acyltransferase</keyword>
<keyword evidence="5" id="KW-1185">Reference proteome</keyword>
<dbReference type="PANTHER" id="PTHR43877">
    <property type="entry name" value="AMINOALKYLPHOSPHONATE N-ACETYLTRANSFERASE-RELATED-RELATED"/>
    <property type="match status" value="1"/>
</dbReference>
<evidence type="ECO:0000313" key="4">
    <source>
        <dbReference type="EMBL" id="MTW04851.1"/>
    </source>
</evidence>
<name>A0A6L6Q6F0_9BURK</name>
<dbReference type="EMBL" id="WNLA01000018">
    <property type="protein sequence ID" value="MTW04851.1"/>
    <property type="molecule type" value="Genomic_DNA"/>
</dbReference>
<dbReference type="InterPro" id="IPR050832">
    <property type="entry name" value="Bact_Acetyltransf"/>
</dbReference>
<dbReference type="GO" id="GO:0016747">
    <property type="term" value="F:acyltransferase activity, transferring groups other than amino-acyl groups"/>
    <property type="evidence" value="ECO:0007669"/>
    <property type="project" value="InterPro"/>
</dbReference>
<feature type="domain" description="N-acetyltransferase" evidence="3">
    <location>
        <begin position="5"/>
        <end position="174"/>
    </location>
</feature>
<comment type="caution">
    <text evidence="4">The sequence shown here is derived from an EMBL/GenBank/DDBJ whole genome shotgun (WGS) entry which is preliminary data.</text>
</comment>
<dbReference type="AlphaFoldDB" id="A0A6L6Q6F0"/>
<dbReference type="Proteomes" id="UP000484015">
    <property type="component" value="Unassembled WGS sequence"/>
</dbReference>
<dbReference type="PROSITE" id="PS51186">
    <property type="entry name" value="GNAT"/>
    <property type="match status" value="2"/>
</dbReference>
<gene>
    <name evidence="4" type="ORF">GM668_22505</name>
</gene>
<dbReference type="RefSeq" id="WP_155441204.1">
    <property type="nucleotide sequence ID" value="NZ_WNLA01000018.1"/>
</dbReference>
<organism evidence="4 5">
    <name type="scientific">Pseudoduganella ginsengisoli</name>
    <dbReference type="NCBI Taxonomy" id="1462440"/>
    <lineage>
        <taxon>Bacteria</taxon>
        <taxon>Pseudomonadati</taxon>
        <taxon>Pseudomonadota</taxon>
        <taxon>Betaproteobacteria</taxon>
        <taxon>Burkholderiales</taxon>
        <taxon>Oxalobacteraceae</taxon>
        <taxon>Telluria group</taxon>
        <taxon>Pseudoduganella</taxon>
    </lineage>
</organism>
<dbReference type="Pfam" id="PF13508">
    <property type="entry name" value="Acetyltransf_7"/>
    <property type="match status" value="1"/>
</dbReference>
<dbReference type="InterPro" id="IPR016181">
    <property type="entry name" value="Acyl_CoA_acyltransferase"/>
</dbReference>
<evidence type="ECO:0000313" key="5">
    <source>
        <dbReference type="Proteomes" id="UP000484015"/>
    </source>
</evidence>
<keyword evidence="1 4" id="KW-0808">Transferase</keyword>
<proteinExistence type="predicted"/>
<evidence type="ECO:0000256" key="2">
    <source>
        <dbReference type="ARBA" id="ARBA00023315"/>
    </source>
</evidence>